<proteinExistence type="predicted"/>
<evidence type="ECO:0000313" key="2">
    <source>
        <dbReference type="Proteomes" id="UP000887013"/>
    </source>
</evidence>
<gene>
    <name evidence="1" type="ORF">NPIL_605131</name>
</gene>
<dbReference type="Proteomes" id="UP000887013">
    <property type="component" value="Unassembled WGS sequence"/>
</dbReference>
<reference evidence="1" key="1">
    <citation type="submission" date="2020-08" db="EMBL/GenBank/DDBJ databases">
        <title>Multicomponent nature underlies the extraordinary mechanical properties of spider dragline silk.</title>
        <authorList>
            <person name="Kono N."/>
            <person name="Nakamura H."/>
            <person name="Mori M."/>
            <person name="Yoshida Y."/>
            <person name="Ohtoshi R."/>
            <person name="Malay A.D."/>
            <person name="Moran D.A.P."/>
            <person name="Tomita M."/>
            <person name="Numata K."/>
            <person name="Arakawa K."/>
        </authorList>
    </citation>
    <scope>NUCLEOTIDE SEQUENCE</scope>
</reference>
<dbReference type="AlphaFoldDB" id="A0A8X6K4G1"/>
<organism evidence="1 2">
    <name type="scientific">Nephila pilipes</name>
    <name type="common">Giant wood spider</name>
    <name type="synonym">Nephila maculata</name>
    <dbReference type="NCBI Taxonomy" id="299642"/>
    <lineage>
        <taxon>Eukaryota</taxon>
        <taxon>Metazoa</taxon>
        <taxon>Ecdysozoa</taxon>
        <taxon>Arthropoda</taxon>
        <taxon>Chelicerata</taxon>
        <taxon>Arachnida</taxon>
        <taxon>Araneae</taxon>
        <taxon>Araneomorphae</taxon>
        <taxon>Entelegynae</taxon>
        <taxon>Araneoidea</taxon>
        <taxon>Nephilidae</taxon>
        <taxon>Nephila</taxon>
    </lineage>
</organism>
<comment type="caution">
    <text evidence="1">The sequence shown here is derived from an EMBL/GenBank/DDBJ whole genome shotgun (WGS) entry which is preliminary data.</text>
</comment>
<name>A0A8X6K4G1_NEPPI</name>
<accession>A0A8X6K4G1</accession>
<protein>
    <submittedName>
        <fullName evidence="1">Uncharacterized protein</fullName>
    </submittedName>
</protein>
<keyword evidence="2" id="KW-1185">Reference proteome</keyword>
<evidence type="ECO:0000313" key="1">
    <source>
        <dbReference type="EMBL" id="GFS65233.1"/>
    </source>
</evidence>
<feature type="non-terminal residue" evidence="1">
    <location>
        <position position="1"/>
    </location>
</feature>
<dbReference type="EMBL" id="BMAW01048301">
    <property type="protein sequence ID" value="GFS65233.1"/>
    <property type="molecule type" value="Genomic_DNA"/>
</dbReference>
<sequence length="47" mass="5151">DTVNYPNFSESKDDGAAVDIVELPHGKIDIVSDIGDIEENRLEYGCP</sequence>